<reference evidence="1 2" key="1">
    <citation type="journal article" name="Front. Microbiol.">
        <title>Sugar Metabolism of the First Thermophilic Planctomycete Thermogutta terrifontis: Comparative Genomic and Transcriptomic Approaches.</title>
        <authorList>
            <person name="Elcheninov A.G."/>
            <person name="Menzel P."/>
            <person name="Gudbergsdottir S.R."/>
            <person name="Slesarev A.I."/>
            <person name="Kadnikov V.V."/>
            <person name="Krogh A."/>
            <person name="Bonch-Osmolovskaya E.A."/>
            <person name="Peng X."/>
            <person name="Kublanov I.V."/>
        </authorList>
    </citation>
    <scope>NUCLEOTIDE SEQUENCE [LARGE SCALE GENOMIC DNA]</scope>
    <source>
        <strain evidence="1 2">R1</strain>
    </source>
</reference>
<protein>
    <submittedName>
        <fullName evidence="1">Uncharacterized protein</fullName>
    </submittedName>
</protein>
<dbReference type="AlphaFoldDB" id="A0A286RA89"/>
<dbReference type="KEGG" id="ttf:THTE_0267"/>
<evidence type="ECO:0000313" key="1">
    <source>
        <dbReference type="EMBL" id="ASV72869.1"/>
    </source>
</evidence>
<accession>A0A286RA89</accession>
<dbReference type="Proteomes" id="UP000215086">
    <property type="component" value="Chromosome"/>
</dbReference>
<name>A0A286RA89_9BACT</name>
<evidence type="ECO:0000313" key="2">
    <source>
        <dbReference type="Proteomes" id="UP000215086"/>
    </source>
</evidence>
<proteinExistence type="predicted"/>
<dbReference type="EMBL" id="CP018477">
    <property type="protein sequence ID" value="ASV72869.1"/>
    <property type="molecule type" value="Genomic_DNA"/>
</dbReference>
<organism evidence="1 2">
    <name type="scientific">Thermogutta terrifontis</name>
    <dbReference type="NCBI Taxonomy" id="1331910"/>
    <lineage>
        <taxon>Bacteria</taxon>
        <taxon>Pseudomonadati</taxon>
        <taxon>Planctomycetota</taxon>
        <taxon>Planctomycetia</taxon>
        <taxon>Pirellulales</taxon>
        <taxon>Thermoguttaceae</taxon>
        <taxon>Thermogutta</taxon>
    </lineage>
</organism>
<keyword evidence="2" id="KW-1185">Reference proteome</keyword>
<sequence length="53" mass="5914">MDVGRTRQAGPSEKLFGGARLSCPVTGEWIIDRCSLDLTSRSLRNFFGPEKRT</sequence>
<gene>
    <name evidence="1" type="ORF">THTE_0267</name>
</gene>